<feature type="non-terminal residue" evidence="1">
    <location>
        <position position="1"/>
    </location>
</feature>
<accession>A0A371I8D3</accession>
<organism evidence="1 2">
    <name type="scientific">Mucuna pruriens</name>
    <name type="common">Velvet bean</name>
    <name type="synonym">Dolichos pruriens</name>
    <dbReference type="NCBI Taxonomy" id="157652"/>
    <lineage>
        <taxon>Eukaryota</taxon>
        <taxon>Viridiplantae</taxon>
        <taxon>Streptophyta</taxon>
        <taxon>Embryophyta</taxon>
        <taxon>Tracheophyta</taxon>
        <taxon>Spermatophyta</taxon>
        <taxon>Magnoliopsida</taxon>
        <taxon>eudicotyledons</taxon>
        <taxon>Gunneridae</taxon>
        <taxon>Pentapetalae</taxon>
        <taxon>rosids</taxon>
        <taxon>fabids</taxon>
        <taxon>Fabales</taxon>
        <taxon>Fabaceae</taxon>
        <taxon>Papilionoideae</taxon>
        <taxon>50 kb inversion clade</taxon>
        <taxon>NPAAA clade</taxon>
        <taxon>indigoferoid/millettioid clade</taxon>
        <taxon>Phaseoleae</taxon>
        <taxon>Mucuna</taxon>
    </lineage>
</organism>
<evidence type="ECO:0000313" key="1">
    <source>
        <dbReference type="EMBL" id="RDY11296.1"/>
    </source>
</evidence>
<dbReference type="AlphaFoldDB" id="A0A371I8D3"/>
<keyword evidence="2" id="KW-1185">Reference proteome</keyword>
<comment type="caution">
    <text evidence="1">The sequence shown here is derived from an EMBL/GenBank/DDBJ whole genome shotgun (WGS) entry which is preliminary data.</text>
</comment>
<protein>
    <recommendedName>
        <fullName evidence="3">HAT C-terminal dimerisation domain-containing protein</fullName>
    </recommendedName>
</protein>
<name>A0A371I8D3_MUCPR</name>
<dbReference type="Proteomes" id="UP000257109">
    <property type="component" value="Unassembled WGS sequence"/>
</dbReference>
<reference evidence="1" key="1">
    <citation type="submission" date="2018-05" db="EMBL/GenBank/DDBJ databases">
        <title>Draft genome of Mucuna pruriens seed.</title>
        <authorList>
            <person name="Nnadi N.E."/>
            <person name="Vos R."/>
            <person name="Hasami M.H."/>
            <person name="Devisetty U.K."/>
            <person name="Aguiy J.C."/>
        </authorList>
    </citation>
    <scope>NUCLEOTIDE SEQUENCE [LARGE SCALE GENOMIC DNA]</scope>
    <source>
        <strain evidence="1">JCA_2017</strain>
    </source>
</reference>
<gene>
    <name evidence="1" type="ORF">CR513_04069</name>
</gene>
<sequence>MNCEVLECLYKCINRLNENDEFIDYIHSELPIYKRARDVFGFPARMTKRTTLIPARTPHLQNFAIKILSLTRNLLGCEHNWSTFEYIS</sequence>
<proteinExistence type="predicted"/>
<evidence type="ECO:0000313" key="2">
    <source>
        <dbReference type="Proteomes" id="UP000257109"/>
    </source>
</evidence>
<dbReference type="EMBL" id="QJKJ01000669">
    <property type="protein sequence ID" value="RDY11296.1"/>
    <property type="molecule type" value="Genomic_DNA"/>
</dbReference>
<evidence type="ECO:0008006" key="3">
    <source>
        <dbReference type="Google" id="ProtNLM"/>
    </source>
</evidence>
<dbReference type="STRING" id="157652.A0A371I8D3"/>
<dbReference type="OrthoDB" id="1934703at2759"/>